<keyword evidence="3 6" id="KW-0808">Transferase</keyword>
<accession>A0A4R1QKI8</accession>
<feature type="domain" description="Diacylglycerol glucosyltransferase N-terminal" evidence="5">
    <location>
        <begin position="15"/>
        <end position="180"/>
    </location>
</feature>
<dbReference type="InterPro" id="IPR009695">
    <property type="entry name" value="Diacylglyc_glucosyltr_N"/>
</dbReference>
<dbReference type="AlphaFoldDB" id="A0A4R1QKI8"/>
<evidence type="ECO:0000256" key="2">
    <source>
        <dbReference type="ARBA" id="ARBA00022676"/>
    </source>
</evidence>
<dbReference type="GO" id="GO:0009247">
    <property type="term" value="P:glycolipid biosynthetic process"/>
    <property type="evidence" value="ECO:0007669"/>
    <property type="project" value="InterPro"/>
</dbReference>
<evidence type="ECO:0000256" key="4">
    <source>
        <dbReference type="SAM" id="Coils"/>
    </source>
</evidence>
<evidence type="ECO:0000256" key="3">
    <source>
        <dbReference type="ARBA" id="ARBA00022679"/>
    </source>
</evidence>
<sequence length="369" mass="43957">MKILVLPLFQMQSGHHQVADTLIYSLQRKFSNIVCKKLDFLSYCNEQIEKRVADFYLRWISVHPHSYEWMYNRWMKKLDHSHLEPWRFYFERKMKRLIEEEQPDFIICTHSFPSHILERLKKQRLIEVPVVNVYTDFFINGVWGKTAIDYHFVPHQEAKEELVKKYNVPKENVIVTGIPVHEQIVRVPEMKKGAEKKHILVAGGNQGLGKMKDFLKRTEGAIFTYSVLCGKNEELYNELMSWDHPSVRPLPYISCPKEMNALYDQADAIVTKPGGVTMSEALLKKLPAFTISYLPGQEHINLRYLMRHGLIYRLSDCYERQLERILRDEMEMNRLERRMKEYEKQIEQTAQEALEHIIEKSERRQKLKR</sequence>
<dbReference type="Pfam" id="PF06925">
    <property type="entry name" value="MGDG_synth"/>
    <property type="match status" value="1"/>
</dbReference>
<dbReference type="Proteomes" id="UP000295658">
    <property type="component" value="Unassembled WGS sequence"/>
</dbReference>
<organism evidence="6 7">
    <name type="scientific">Thermolongibacillus altinsuensis</name>
    <dbReference type="NCBI Taxonomy" id="575256"/>
    <lineage>
        <taxon>Bacteria</taxon>
        <taxon>Bacillati</taxon>
        <taxon>Bacillota</taxon>
        <taxon>Bacilli</taxon>
        <taxon>Bacillales</taxon>
        <taxon>Anoxybacillaceae</taxon>
        <taxon>Thermolongibacillus</taxon>
    </lineage>
</organism>
<evidence type="ECO:0000313" key="7">
    <source>
        <dbReference type="Proteomes" id="UP000295658"/>
    </source>
</evidence>
<keyword evidence="4" id="KW-0175">Coiled coil</keyword>
<keyword evidence="7" id="KW-1185">Reference proteome</keyword>
<name>A0A4R1QKI8_9BACL</name>
<feature type="coiled-coil region" evidence="4">
    <location>
        <begin position="318"/>
        <end position="359"/>
    </location>
</feature>
<evidence type="ECO:0000259" key="5">
    <source>
        <dbReference type="Pfam" id="PF06925"/>
    </source>
</evidence>
<dbReference type="PANTHER" id="PTHR43025:SF3">
    <property type="entry name" value="MONOGALACTOSYLDIACYLGLYCEROL SYNTHASE 1, CHLOROPLASTIC"/>
    <property type="match status" value="1"/>
</dbReference>
<evidence type="ECO:0000313" key="6">
    <source>
        <dbReference type="EMBL" id="TCL45939.1"/>
    </source>
</evidence>
<dbReference type="PANTHER" id="PTHR43025">
    <property type="entry name" value="MONOGALACTOSYLDIACYLGLYCEROL SYNTHASE"/>
    <property type="match status" value="1"/>
</dbReference>
<reference evidence="6 7" key="1">
    <citation type="submission" date="2019-03" db="EMBL/GenBank/DDBJ databases">
        <title>Genomic Encyclopedia of Type Strains, Phase IV (KMG-IV): sequencing the most valuable type-strain genomes for metagenomic binning, comparative biology and taxonomic classification.</title>
        <authorList>
            <person name="Goeker M."/>
        </authorList>
    </citation>
    <scope>NUCLEOTIDE SEQUENCE [LARGE SCALE GENOMIC DNA]</scope>
    <source>
        <strain evidence="6 7">DSM 24979</strain>
    </source>
</reference>
<dbReference type="SUPFAM" id="SSF53756">
    <property type="entry name" value="UDP-Glycosyltransferase/glycogen phosphorylase"/>
    <property type="match status" value="1"/>
</dbReference>
<dbReference type="Gene3D" id="3.40.50.2000">
    <property type="entry name" value="Glycogen Phosphorylase B"/>
    <property type="match status" value="2"/>
</dbReference>
<proteinExistence type="inferred from homology"/>
<evidence type="ECO:0000256" key="1">
    <source>
        <dbReference type="ARBA" id="ARBA00006962"/>
    </source>
</evidence>
<dbReference type="GO" id="GO:0016020">
    <property type="term" value="C:membrane"/>
    <property type="evidence" value="ECO:0007669"/>
    <property type="project" value="GOC"/>
</dbReference>
<dbReference type="OrthoDB" id="9815663at2"/>
<comment type="similarity">
    <text evidence="1">Belongs to the glycosyltransferase 28 family.</text>
</comment>
<comment type="caution">
    <text evidence="6">The sequence shown here is derived from an EMBL/GenBank/DDBJ whole genome shotgun (WGS) entry which is preliminary data.</text>
</comment>
<dbReference type="EMBL" id="SLUL01000018">
    <property type="protein sequence ID" value="TCL45939.1"/>
    <property type="molecule type" value="Genomic_DNA"/>
</dbReference>
<keyword evidence="2" id="KW-0328">Glycosyltransferase</keyword>
<protein>
    <submittedName>
        <fullName evidence="6">UDP-N-acetylglucosamine:LPS N-acetylglucosamine transferase</fullName>
    </submittedName>
</protein>
<dbReference type="RefSeq" id="WP_132949433.1">
    <property type="nucleotide sequence ID" value="NZ_SLUL01000018.1"/>
</dbReference>
<gene>
    <name evidence="6" type="ORF">EDD69_11826</name>
</gene>
<dbReference type="GO" id="GO:0016758">
    <property type="term" value="F:hexosyltransferase activity"/>
    <property type="evidence" value="ECO:0007669"/>
    <property type="project" value="InterPro"/>
</dbReference>
<dbReference type="InterPro" id="IPR050519">
    <property type="entry name" value="Glycosyltransf_28_UgtP"/>
</dbReference>